<dbReference type="SUPFAM" id="SSF53187">
    <property type="entry name" value="Zn-dependent exopeptidases"/>
    <property type="match status" value="1"/>
</dbReference>
<sequence>MSGSTAAAPAATVEQNLRAHVTKLAGEIGERNIWRPRALRGAADYIRATWQAQGYRVAAHEYRLDNQSWANLEIARPGNSRPAEIVVIGAHYDTVPGSPGANDNGSGVAALLEIARCFAARRPDRSVRFVAFVNEEPPFFRTGRMGSRIYAGAARERGEDIRAMLSLETIGYYSDEPGSQSYPPLFGLFYPGYPERGNFVAFVSNLRSRALLEKTATAFHAATDFPAAGIATFAFIPGVDWSDHGSFWRHGYPALMVTDTALYRYPHYHSSEDTPDKVNYGALARVTQGLCAVVEALAHVE</sequence>
<accession>A0A1F6TLA8</accession>
<keyword evidence="2" id="KW-0378">Hydrolase</keyword>
<evidence type="ECO:0000259" key="1">
    <source>
        <dbReference type="Pfam" id="PF04389"/>
    </source>
</evidence>
<evidence type="ECO:0000313" key="3">
    <source>
        <dbReference type="Proteomes" id="UP000179360"/>
    </source>
</evidence>
<comment type="caution">
    <text evidence="2">The sequence shown here is derived from an EMBL/GenBank/DDBJ whole genome shotgun (WGS) entry which is preliminary data.</text>
</comment>
<dbReference type="Proteomes" id="UP000179360">
    <property type="component" value="Unassembled WGS sequence"/>
</dbReference>
<dbReference type="GO" id="GO:0008235">
    <property type="term" value="F:metalloexopeptidase activity"/>
    <property type="evidence" value="ECO:0007669"/>
    <property type="project" value="InterPro"/>
</dbReference>
<proteinExistence type="predicted"/>
<dbReference type="AlphaFoldDB" id="A0A1F6TLA8"/>
<keyword evidence="2" id="KW-0031">Aminopeptidase</keyword>
<dbReference type="Pfam" id="PF04389">
    <property type="entry name" value="Peptidase_M28"/>
    <property type="match status" value="1"/>
</dbReference>
<gene>
    <name evidence="2" type="ORF">A2637_00805</name>
</gene>
<dbReference type="InterPro" id="IPR045175">
    <property type="entry name" value="M28_fam"/>
</dbReference>
<dbReference type="EMBL" id="MFSY01000061">
    <property type="protein sequence ID" value="OGI45902.1"/>
    <property type="molecule type" value="Genomic_DNA"/>
</dbReference>
<dbReference type="GO" id="GO:0004177">
    <property type="term" value="F:aminopeptidase activity"/>
    <property type="evidence" value="ECO:0007669"/>
    <property type="project" value="UniProtKB-KW"/>
</dbReference>
<evidence type="ECO:0000313" key="2">
    <source>
        <dbReference type="EMBL" id="OGI45902.1"/>
    </source>
</evidence>
<keyword evidence="2" id="KW-0645">Protease</keyword>
<dbReference type="PANTHER" id="PTHR12147">
    <property type="entry name" value="METALLOPEPTIDASE M28 FAMILY MEMBER"/>
    <property type="match status" value="1"/>
</dbReference>
<name>A0A1F6TLA8_9PROT</name>
<dbReference type="STRING" id="1817764.A2637_00805"/>
<dbReference type="Gene3D" id="3.40.630.10">
    <property type="entry name" value="Zn peptidases"/>
    <property type="match status" value="1"/>
</dbReference>
<reference evidence="2 3" key="1">
    <citation type="journal article" date="2016" name="Nat. Commun.">
        <title>Thousands of microbial genomes shed light on interconnected biogeochemical processes in an aquifer system.</title>
        <authorList>
            <person name="Anantharaman K."/>
            <person name="Brown C.T."/>
            <person name="Hug L.A."/>
            <person name="Sharon I."/>
            <person name="Castelle C.J."/>
            <person name="Probst A.J."/>
            <person name="Thomas B.C."/>
            <person name="Singh A."/>
            <person name="Wilkins M.J."/>
            <person name="Karaoz U."/>
            <person name="Brodie E.L."/>
            <person name="Williams K.H."/>
            <person name="Hubbard S.S."/>
            <person name="Banfield J.F."/>
        </authorList>
    </citation>
    <scope>NUCLEOTIDE SEQUENCE [LARGE SCALE GENOMIC DNA]</scope>
</reference>
<dbReference type="GO" id="GO:0006508">
    <property type="term" value="P:proteolysis"/>
    <property type="evidence" value="ECO:0007669"/>
    <property type="project" value="InterPro"/>
</dbReference>
<feature type="domain" description="Peptidase M28" evidence="1">
    <location>
        <begin position="77"/>
        <end position="293"/>
    </location>
</feature>
<protein>
    <submittedName>
        <fullName evidence="2">Aminopeptidase</fullName>
    </submittedName>
</protein>
<organism evidence="2 3">
    <name type="scientific">Candidatus Muproteobacteria bacterium RIFCSPHIGHO2_01_FULL_65_16</name>
    <dbReference type="NCBI Taxonomy" id="1817764"/>
    <lineage>
        <taxon>Bacteria</taxon>
        <taxon>Pseudomonadati</taxon>
        <taxon>Pseudomonadota</taxon>
        <taxon>Candidatus Muproteobacteria</taxon>
    </lineage>
</organism>
<dbReference type="PANTHER" id="PTHR12147:SF26">
    <property type="entry name" value="PEPTIDASE M28 DOMAIN-CONTAINING PROTEIN"/>
    <property type="match status" value="1"/>
</dbReference>
<dbReference type="InterPro" id="IPR007484">
    <property type="entry name" value="Peptidase_M28"/>
</dbReference>